<gene>
    <name evidence="2" type="ORF">SAMN05421688_3203</name>
</gene>
<feature type="domain" description="Erythromycin biosynthesis protein CIII-like C-terminal" evidence="1">
    <location>
        <begin position="271"/>
        <end position="395"/>
    </location>
</feature>
<dbReference type="InterPro" id="IPR010610">
    <property type="entry name" value="EryCIII-like_C"/>
</dbReference>
<accession>A0A1I0YMA9</accession>
<reference evidence="2 3" key="1">
    <citation type="submission" date="2016-10" db="EMBL/GenBank/DDBJ databases">
        <authorList>
            <person name="de Groot N.N."/>
        </authorList>
    </citation>
    <scope>NUCLEOTIDE SEQUENCE [LARGE SCALE GENOMIC DNA]</scope>
    <source>
        <strain evidence="2 3">DSM 29316</strain>
    </source>
</reference>
<keyword evidence="3" id="KW-1185">Reference proteome</keyword>
<protein>
    <recommendedName>
        <fullName evidence="1">Erythromycin biosynthesis protein CIII-like C-terminal domain-containing protein</fullName>
    </recommendedName>
</protein>
<dbReference type="SUPFAM" id="SSF53756">
    <property type="entry name" value="UDP-Glycosyltransferase/glycogen phosphorylase"/>
    <property type="match status" value="1"/>
</dbReference>
<dbReference type="EMBL" id="FOJU01000006">
    <property type="protein sequence ID" value="SFB14341.1"/>
    <property type="molecule type" value="Genomic_DNA"/>
</dbReference>
<dbReference type="STRING" id="871651.SAMN05421688_3203"/>
<organism evidence="2 3">
    <name type="scientific">Poseidonocella pacifica</name>
    <dbReference type="NCBI Taxonomy" id="871651"/>
    <lineage>
        <taxon>Bacteria</taxon>
        <taxon>Pseudomonadati</taxon>
        <taxon>Pseudomonadota</taxon>
        <taxon>Alphaproteobacteria</taxon>
        <taxon>Rhodobacterales</taxon>
        <taxon>Roseobacteraceae</taxon>
        <taxon>Poseidonocella</taxon>
    </lineage>
</organism>
<dbReference type="Proteomes" id="UP000198796">
    <property type="component" value="Unassembled WGS sequence"/>
</dbReference>
<evidence type="ECO:0000313" key="3">
    <source>
        <dbReference type="Proteomes" id="UP000198796"/>
    </source>
</evidence>
<dbReference type="OrthoDB" id="271062at2"/>
<dbReference type="GO" id="GO:0016757">
    <property type="term" value="F:glycosyltransferase activity"/>
    <property type="evidence" value="ECO:0007669"/>
    <property type="project" value="UniProtKB-ARBA"/>
</dbReference>
<dbReference type="Gene3D" id="3.40.50.2000">
    <property type="entry name" value="Glycogen Phosphorylase B"/>
    <property type="match status" value="2"/>
</dbReference>
<evidence type="ECO:0000259" key="1">
    <source>
        <dbReference type="Pfam" id="PF06722"/>
    </source>
</evidence>
<evidence type="ECO:0000313" key="2">
    <source>
        <dbReference type="EMBL" id="SFB14341.1"/>
    </source>
</evidence>
<sequence>MSPARPARRRILFAWELGANYGHAAQIDQVAEALPGNVDIYVAASDLAAFRAIAPNPDLRLLPAPRASVRRPTTGDTPAVNLSGLLATEGWDDPVDLATRIEAWRTIFRLTRPDAIVCQAAPTAMLAALGGPSFRVTLGAGYDVPPSTDPLPAFDREDETAKTAAIAADAVMLENINYARARVGEAPLARLSEVFDADLTLLMTWEVADHFAPRSELEPHPPPYLGALATTQTGARASWRGGTAPKIFAYLRPGMPGTAAALGALDALASSADIILAIPGVSATDLQRLQARGVQVYDGPVRLKEILAKCDLAITHGSNGLGTLLLSHGVPQICLPGHIEQTLFTKAIARSGAGLGLGGQYTSATVAKLCQKCLQSKRIKQKAAEISAEIGAKTPSRAAKRAAESILELVNAKRP</sequence>
<dbReference type="Pfam" id="PF06722">
    <property type="entry name" value="EryCIII-like_C"/>
    <property type="match status" value="1"/>
</dbReference>
<dbReference type="AlphaFoldDB" id="A0A1I0YMA9"/>
<name>A0A1I0YMA9_9RHOB</name>
<dbReference type="RefSeq" id="WP_092066745.1">
    <property type="nucleotide sequence ID" value="NZ_FOJU01000006.1"/>
</dbReference>
<proteinExistence type="predicted"/>